<dbReference type="Proteomes" id="UP001282284">
    <property type="component" value="Unassembled WGS sequence"/>
</dbReference>
<evidence type="ECO:0000256" key="1">
    <source>
        <dbReference type="SAM" id="Phobius"/>
    </source>
</evidence>
<proteinExistence type="predicted"/>
<evidence type="ECO:0000313" key="2">
    <source>
        <dbReference type="EMBL" id="MDW0114495.1"/>
    </source>
</evidence>
<protein>
    <submittedName>
        <fullName evidence="2">DUF2975 domain-containing protein</fullName>
    </submittedName>
</protein>
<sequence length="159" mass="17363">MKRETLFLKLIVILMGLPVLALCIFVVPKIGSFAAELVPSMPVIKLLVLIVMYAAAIPFFLALYQTFKLLNFIDNNEAFSDKSAKALHNIKHCALSISGFYVLGMPLFYVMGELDDAPGIILIGLLILFGALVIAVFAAVLEKLVTSAIEMKSENDLTV</sequence>
<dbReference type="InterPro" id="IPR021354">
    <property type="entry name" value="DUF2975"/>
</dbReference>
<feature type="transmembrane region" description="Helical" evidence="1">
    <location>
        <begin position="43"/>
        <end position="64"/>
    </location>
</feature>
<dbReference type="RefSeq" id="WP_317945587.1">
    <property type="nucleotide sequence ID" value="NZ_JAUBDI010000017.1"/>
</dbReference>
<comment type="caution">
    <text evidence="2">The sequence shown here is derived from an EMBL/GenBank/DDBJ whole genome shotgun (WGS) entry which is preliminary data.</text>
</comment>
<evidence type="ECO:0000313" key="3">
    <source>
        <dbReference type="Proteomes" id="UP001282284"/>
    </source>
</evidence>
<organism evidence="2 3">
    <name type="scientific">Sporosarcina saromensis</name>
    <dbReference type="NCBI Taxonomy" id="359365"/>
    <lineage>
        <taxon>Bacteria</taxon>
        <taxon>Bacillati</taxon>
        <taxon>Bacillota</taxon>
        <taxon>Bacilli</taxon>
        <taxon>Bacillales</taxon>
        <taxon>Caryophanaceae</taxon>
        <taxon>Sporosarcina</taxon>
    </lineage>
</organism>
<name>A0ABU4GBZ1_9BACL</name>
<keyword evidence="1" id="KW-1133">Transmembrane helix</keyword>
<accession>A0ABU4GBZ1</accession>
<keyword evidence="3" id="KW-1185">Reference proteome</keyword>
<dbReference type="EMBL" id="JAUBDI010000017">
    <property type="protein sequence ID" value="MDW0114495.1"/>
    <property type="molecule type" value="Genomic_DNA"/>
</dbReference>
<keyword evidence="1" id="KW-0472">Membrane</keyword>
<feature type="transmembrane region" description="Helical" evidence="1">
    <location>
        <begin position="7"/>
        <end position="31"/>
    </location>
</feature>
<dbReference type="Pfam" id="PF11188">
    <property type="entry name" value="DUF2975"/>
    <property type="match status" value="1"/>
</dbReference>
<keyword evidence="1" id="KW-0812">Transmembrane</keyword>
<gene>
    <name evidence="2" type="ORF">QT711_14950</name>
</gene>
<reference evidence="2 3" key="1">
    <citation type="submission" date="2023-06" db="EMBL/GenBank/DDBJ databases">
        <title>Sporosarcina sp. nov., isolated from Korean traditional fermented seafood 'Jeotgal'.</title>
        <authorList>
            <person name="Yang A.I."/>
            <person name="Shin N.-R."/>
        </authorList>
    </citation>
    <scope>NUCLEOTIDE SEQUENCE [LARGE SCALE GENOMIC DNA]</scope>
    <source>
        <strain evidence="2 3">KCTC13119</strain>
    </source>
</reference>
<feature type="transmembrane region" description="Helical" evidence="1">
    <location>
        <begin position="92"/>
        <end position="111"/>
    </location>
</feature>
<feature type="transmembrane region" description="Helical" evidence="1">
    <location>
        <begin position="117"/>
        <end position="141"/>
    </location>
</feature>